<organism evidence="1 2">
    <name type="scientific">Scutellospora calospora</name>
    <dbReference type="NCBI Taxonomy" id="85575"/>
    <lineage>
        <taxon>Eukaryota</taxon>
        <taxon>Fungi</taxon>
        <taxon>Fungi incertae sedis</taxon>
        <taxon>Mucoromycota</taxon>
        <taxon>Glomeromycotina</taxon>
        <taxon>Glomeromycetes</taxon>
        <taxon>Diversisporales</taxon>
        <taxon>Gigasporaceae</taxon>
        <taxon>Scutellospora</taxon>
    </lineage>
</organism>
<gene>
    <name evidence="1" type="ORF">SCALOS_LOCUS5752</name>
</gene>
<keyword evidence="2" id="KW-1185">Reference proteome</keyword>
<comment type="caution">
    <text evidence="1">The sequence shown here is derived from an EMBL/GenBank/DDBJ whole genome shotgun (WGS) entry which is preliminary data.</text>
</comment>
<reference evidence="1" key="1">
    <citation type="submission" date="2021-06" db="EMBL/GenBank/DDBJ databases">
        <authorList>
            <person name="Kallberg Y."/>
            <person name="Tangrot J."/>
            <person name="Rosling A."/>
        </authorList>
    </citation>
    <scope>NUCLEOTIDE SEQUENCE</scope>
    <source>
        <strain evidence="1">AU212A</strain>
    </source>
</reference>
<evidence type="ECO:0000313" key="1">
    <source>
        <dbReference type="EMBL" id="CAG8568155.1"/>
    </source>
</evidence>
<evidence type="ECO:0000313" key="2">
    <source>
        <dbReference type="Proteomes" id="UP000789860"/>
    </source>
</evidence>
<feature type="non-terminal residue" evidence="1">
    <location>
        <position position="1"/>
    </location>
</feature>
<dbReference type="EMBL" id="CAJVPM010009896">
    <property type="protein sequence ID" value="CAG8568155.1"/>
    <property type="molecule type" value="Genomic_DNA"/>
</dbReference>
<feature type="non-terminal residue" evidence="1">
    <location>
        <position position="51"/>
    </location>
</feature>
<sequence>KREVVVLLDLDVSTKGLEIQRGLVPVFFLHDGIVWPRRVPRRSFRSRNAEG</sequence>
<accession>A0ACA9M704</accession>
<dbReference type="Proteomes" id="UP000789860">
    <property type="component" value="Unassembled WGS sequence"/>
</dbReference>
<proteinExistence type="predicted"/>
<name>A0ACA9M704_9GLOM</name>
<protein>
    <submittedName>
        <fullName evidence="1">5794_t:CDS:1</fullName>
    </submittedName>
</protein>